<accession>A0A0J6SNB9</accession>
<evidence type="ECO:0000313" key="4">
    <source>
        <dbReference type="EMBL" id="KMO35164.1"/>
    </source>
</evidence>
<dbReference type="RefSeq" id="WP_048445518.1">
    <property type="nucleotide sequence ID" value="NZ_LABY01000122.1"/>
</dbReference>
<organism evidence="4 5">
    <name type="scientific">Methylobacterium variabile</name>
    <dbReference type="NCBI Taxonomy" id="298794"/>
    <lineage>
        <taxon>Bacteria</taxon>
        <taxon>Pseudomonadati</taxon>
        <taxon>Pseudomonadota</taxon>
        <taxon>Alphaproteobacteria</taxon>
        <taxon>Hyphomicrobiales</taxon>
        <taxon>Methylobacteriaceae</taxon>
        <taxon>Methylobacterium</taxon>
    </lineage>
</organism>
<comment type="caution">
    <text evidence="4">The sequence shown here is derived from an EMBL/GenBank/DDBJ whole genome shotgun (WGS) entry which is preliminary data.</text>
</comment>
<dbReference type="InterPro" id="IPR008462">
    <property type="entry name" value="CsbD"/>
</dbReference>
<dbReference type="OrthoDB" id="7226109at2"/>
<evidence type="ECO:0000256" key="1">
    <source>
        <dbReference type="ARBA" id="ARBA00009129"/>
    </source>
</evidence>
<dbReference type="EMBL" id="LABY01000122">
    <property type="protein sequence ID" value="KMO35164.1"/>
    <property type="molecule type" value="Genomic_DNA"/>
</dbReference>
<feature type="compositionally biased region" description="Basic and acidic residues" evidence="2">
    <location>
        <begin position="32"/>
        <end position="56"/>
    </location>
</feature>
<keyword evidence="5" id="KW-1185">Reference proteome</keyword>
<comment type="similarity">
    <text evidence="1">Belongs to the UPF0337 (CsbD) family.</text>
</comment>
<feature type="domain" description="CsbD-like" evidence="3">
    <location>
        <begin position="6"/>
        <end position="57"/>
    </location>
</feature>
<dbReference type="Gene3D" id="1.10.1470.10">
    <property type="entry name" value="YjbJ"/>
    <property type="match status" value="1"/>
</dbReference>
<name>A0A0J6SNB9_9HYPH</name>
<dbReference type="InterPro" id="IPR036629">
    <property type="entry name" value="YjbJ_sf"/>
</dbReference>
<protein>
    <submittedName>
        <fullName evidence="4">General stress protein CsbD</fullName>
    </submittedName>
</protein>
<evidence type="ECO:0000313" key="5">
    <source>
        <dbReference type="Proteomes" id="UP000035955"/>
    </source>
</evidence>
<gene>
    <name evidence="4" type="ORF">VQ02_17680</name>
</gene>
<dbReference type="SUPFAM" id="SSF69047">
    <property type="entry name" value="Hypothetical protein YjbJ"/>
    <property type="match status" value="1"/>
</dbReference>
<evidence type="ECO:0000259" key="3">
    <source>
        <dbReference type="Pfam" id="PF05532"/>
    </source>
</evidence>
<dbReference type="Proteomes" id="UP000035955">
    <property type="component" value="Unassembled WGS sequence"/>
</dbReference>
<proteinExistence type="inferred from homology"/>
<dbReference type="Pfam" id="PF05532">
    <property type="entry name" value="CsbD"/>
    <property type="match status" value="1"/>
</dbReference>
<sequence>MSSTTDKIKGLANEAVGNVKQGIGSMTGNEKLQAEGKAQELKGEAQKTTGDVKDGIKNAADTVKSKL</sequence>
<dbReference type="PATRIC" id="fig|298794.3.peg.692"/>
<dbReference type="AlphaFoldDB" id="A0A0J6SNB9"/>
<evidence type="ECO:0000256" key="2">
    <source>
        <dbReference type="SAM" id="MobiDB-lite"/>
    </source>
</evidence>
<feature type="region of interest" description="Disordered" evidence="2">
    <location>
        <begin position="21"/>
        <end position="67"/>
    </location>
</feature>
<reference evidence="4 5" key="1">
    <citation type="submission" date="2015-03" db="EMBL/GenBank/DDBJ databases">
        <title>Genome sequencing of Methylobacterium variabile DSM 16961.</title>
        <authorList>
            <person name="Chaudhry V."/>
            <person name="Patil P.B."/>
        </authorList>
    </citation>
    <scope>NUCLEOTIDE SEQUENCE [LARGE SCALE GENOMIC DNA]</scope>
    <source>
        <strain evidence="4 5">DSM 16961</strain>
    </source>
</reference>